<dbReference type="STRING" id="180088.A0A1J8QNH3"/>
<dbReference type="Gene3D" id="1.20.1260.60">
    <property type="entry name" value="Vacuolar protein sorting-associated protein Ist1"/>
    <property type="match status" value="1"/>
</dbReference>
<dbReference type="PANTHER" id="PTHR22957:SF27">
    <property type="entry name" value="TBC1 DOMAIN FAMILY MEMBER 13"/>
    <property type="match status" value="1"/>
</dbReference>
<dbReference type="Pfam" id="PF00566">
    <property type="entry name" value="RabGAP-TBC"/>
    <property type="match status" value="1"/>
</dbReference>
<dbReference type="PROSITE" id="PS50086">
    <property type="entry name" value="TBC_RABGAP"/>
    <property type="match status" value="1"/>
</dbReference>
<proteinExistence type="inferred from homology"/>
<dbReference type="SUPFAM" id="SSF47923">
    <property type="entry name" value="Ypt/Rab-GAP domain of gyp1p"/>
    <property type="match status" value="2"/>
</dbReference>
<dbReference type="AlphaFoldDB" id="A0A1J8QNH3"/>
<feature type="region of interest" description="Disordered" evidence="2">
    <location>
        <begin position="917"/>
        <end position="1026"/>
    </location>
</feature>
<dbReference type="SMART" id="SM00164">
    <property type="entry name" value="TBC"/>
    <property type="match status" value="1"/>
</dbReference>
<name>A0A1J8QNH3_9AGAM</name>
<feature type="region of interest" description="Disordered" evidence="2">
    <location>
        <begin position="1050"/>
        <end position="1229"/>
    </location>
</feature>
<feature type="compositionally biased region" description="Polar residues" evidence="2">
    <location>
        <begin position="933"/>
        <end position="942"/>
    </location>
</feature>
<feature type="compositionally biased region" description="Pro residues" evidence="2">
    <location>
        <begin position="689"/>
        <end position="712"/>
    </location>
</feature>
<dbReference type="InterPro" id="IPR035969">
    <property type="entry name" value="Rab-GAP_TBC_sf"/>
</dbReference>
<feature type="compositionally biased region" description="Acidic residues" evidence="2">
    <location>
        <begin position="1205"/>
        <end position="1215"/>
    </location>
</feature>
<feature type="region of interest" description="Disordered" evidence="2">
    <location>
        <begin position="680"/>
        <end position="728"/>
    </location>
</feature>
<protein>
    <recommendedName>
        <fullName evidence="3">Rab-GAP TBC domain-containing protein</fullName>
    </recommendedName>
</protein>
<feature type="compositionally biased region" description="Basic and acidic residues" evidence="2">
    <location>
        <begin position="800"/>
        <end position="812"/>
    </location>
</feature>
<evidence type="ECO:0000313" key="4">
    <source>
        <dbReference type="EMBL" id="OJA10946.1"/>
    </source>
</evidence>
<comment type="similarity">
    <text evidence="1">Belongs to the IST1 family.</text>
</comment>
<feature type="compositionally biased region" description="Basic and acidic residues" evidence="2">
    <location>
        <begin position="1109"/>
        <end position="1124"/>
    </location>
</feature>
<organism evidence="4 5">
    <name type="scientific">Rhizopogon vesiculosus</name>
    <dbReference type="NCBI Taxonomy" id="180088"/>
    <lineage>
        <taxon>Eukaryota</taxon>
        <taxon>Fungi</taxon>
        <taxon>Dikarya</taxon>
        <taxon>Basidiomycota</taxon>
        <taxon>Agaricomycotina</taxon>
        <taxon>Agaricomycetes</taxon>
        <taxon>Agaricomycetidae</taxon>
        <taxon>Boletales</taxon>
        <taxon>Suillineae</taxon>
        <taxon>Rhizopogonaceae</taxon>
        <taxon>Rhizopogon</taxon>
    </lineage>
</organism>
<evidence type="ECO:0000259" key="3">
    <source>
        <dbReference type="PROSITE" id="PS50086"/>
    </source>
</evidence>
<feature type="compositionally biased region" description="Basic and acidic residues" evidence="2">
    <location>
        <begin position="943"/>
        <end position="953"/>
    </location>
</feature>
<sequence length="1229" mass="134900">MTWDPTATRVLLRSTSQRLGQIQERIDSQGQITRRDIATLLQQNNTALARAKAQNLIQDDGMGDLLEVLEMHVSEIIEHLGELDEGRSPSSALTEAAASIIVAASSAHIKELDVVRDVLIQRMHHHFSLTPDDSLEKHVMQLLYSPTPSASNMNNCLTNIARIYGVNWIAEPPRQDILNVISEILDPEGSPIVDLPRLRRLCSQGLPDEPPWLRPRIWKLLLGTLPVLKSTWQKENRKQRDSYYDLVRRLLAPLSDIPAPTKPLGGVDTTLMNISDALFRLPPELFGTLDSDLNCPIMSPLDENADKTERIECAQLLDARLQLINGQISESKPAGIPEIRLERTGSIASRRPGAPTLLLRAKPSDVCNAHPKHVSALLRLLYLHSCINPANQSPHIPSLLVPLYAVLVMEVEPEDLAHAEADTFWLFEALVGEFSELEDQEGGKVWMKTFSDRLAQADDELSASLHAQSLDPMLPHYSYRWLAPLLTQTLPMTSVLPVWDVLFSYPMRTRDANPKLDILVDVCTSLLIRARAPLFRLGKPGGKSPGLWGEEYATIRPPSPLRPWELNNAFLEGIGLLQTYPIDAAGGIDRVLQTAHDLAQRRVEESKSSKSENVTLGARIKATVWKGFTNQVTDVDDVEEEEEDSSSDEEDSQEDGNETETPDALTLTSRLANTVWRGITNQSSMDNSPSPPSPISPLQSPSPLPPQSPPEPIASSSSLDPPPSIWGYAEKLKDSDAVATFAKVSTNWRAKAMNAWGSRHSASSAPNGDTLSPATTKSELPPPTSDEWSPHGDIPSNSRDGNRRSTAFDDPPRPTFFRSPRESFLPLPRRTTSTAPQSPEIQPQQDFMHKAQTSLASLAAFNSRTVTPSRPPKSAPRPLLLNSSSLITAKSPPSAHSDGGLPVKRYGEWADVAKGHALRTDSVSSISSLSPSEALNRSNPRASRSDVESDGGSRRVALNRKSISPMAPVSLAQRTHRAMSPLSGTFDARMHDPMSRSHTRAIAEDSPSERGWRGYYATDSPTTMSSAPTPITAVHEVGKVQVNGESWQSSISEDNIPLGPPSPSKVLLRKKTPPPVRRDTDNSDSSLVRMPTRNPHVRSKRRPRLPSLRTRDNLRPSSVAEHKTVSPNTLAPPEWLEEQEIATTPRAVEFASTEPTSASTTSPHSPHARRKTSGDTVRSRKISGESDVRFGKSSFTEGCGAGDSAAEEGDDEGYDDILSAYESEEGSRE</sequence>
<feature type="compositionally biased region" description="Low complexity" evidence="2">
    <location>
        <begin position="922"/>
        <end position="932"/>
    </location>
</feature>
<accession>A0A1J8QNH3</accession>
<feature type="compositionally biased region" description="Basic residues" evidence="2">
    <location>
        <begin position="1095"/>
        <end position="1104"/>
    </location>
</feature>
<dbReference type="InterPro" id="IPR000195">
    <property type="entry name" value="Rab-GAP-TBC_dom"/>
</dbReference>
<feature type="compositionally biased region" description="Polar residues" evidence="2">
    <location>
        <begin position="830"/>
        <end position="868"/>
    </location>
</feature>
<dbReference type="InterPro" id="IPR042277">
    <property type="entry name" value="IST1-like"/>
</dbReference>
<feature type="compositionally biased region" description="Basic and acidic residues" evidence="2">
    <location>
        <begin position="988"/>
        <end position="1012"/>
    </location>
</feature>
<reference evidence="4 5" key="1">
    <citation type="submission" date="2016-03" db="EMBL/GenBank/DDBJ databases">
        <title>Comparative genomics of the ectomycorrhizal sister species Rhizopogon vinicolor and Rhizopogon vesiculosus (Basidiomycota: Boletales) reveals a divergence of the mating type B locus.</title>
        <authorList>
            <person name="Mujic A.B."/>
            <person name="Kuo A."/>
            <person name="Tritt A."/>
            <person name="Lipzen A."/>
            <person name="Chen C."/>
            <person name="Johnson J."/>
            <person name="Sharma A."/>
            <person name="Barry K."/>
            <person name="Grigoriev I.V."/>
            <person name="Spatafora J.W."/>
        </authorList>
    </citation>
    <scope>NUCLEOTIDE SEQUENCE [LARGE SCALE GENOMIC DNA]</scope>
    <source>
        <strain evidence="4 5">AM-OR11-056</strain>
    </source>
</reference>
<feature type="compositionally biased region" description="Polar residues" evidence="2">
    <location>
        <begin position="760"/>
        <end position="778"/>
    </location>
</feature>
<feature type="region of interest" description="Disordered" evidence="2">
    <location>
        <begin position="631"/>
        <end position="668"/>
    </location>
</feature>
<feature type="compositionally biased region" description="Low complexity" evidence="2">
    <location>
        <begin position="1151"/>
        <end position="1165"/>
    </location>
</feature>
<dbReference type="InterPro" id="IPR005061">
    <property type="entry name" value="Ist1"/>
</dbReference>
<dbReference type="GO" id="GO:0006886">
    <property type="term" value="P:intracellular protein transport"/>
    <property type="evidence" value="ECO:0007669"/>
    <property type="project" value="TreeGrafter"/>
</dbReference>
<dbReference type="Gene3D" id="1.10.472.80">
    <property type="entry name" value="Ypt/Rab-GAP domain of gyp1p, domain 3"/>
    <property type="match status" value="1"/>
</dbReference>
<evidence type="ECO:0000256" key="2">
    <source>
        <dbReference type="SAM" id="MobiDB-lite"/>
    </source>
</evidence>
<dbReference type="GO" id="GO:0005096">
    <property type="term" value="F:GTPase activator activity"/>
    <property type="evidence" value="ECO:0007669"/>
    <property type="project" value="TreeGrafter"/>
</dbReference>
<evidence type="ECO:0000313" key="5">
    <source>
        <dbReference type="Proteomes" id="UP000183567"/>
    </source>
</evidence>
<feature type="region of interest" description="Disordered" evidence="2">
    <location>
        <begin position="755"/>
        <end position="903"/>
    </location>
</feature>
<gene>
    <name evidence="4" type="ORF">AZE42_04653</name>
</gene>
<dbReference type="Proteomes" id="UP000183567">
    <property type="component" value="Unassembled WGS sequence"/>
</dbReference>
<comment type="caution">
    <text evidence="4">The sequence shown here is derived from an EMBL/GenBank/DDBJ whole genome shotgun (WGS) entry which is preliminary data.</text>
</comment>
<dbReference type="OrthoDB" id="29853at2759"/>
<evidence type="ECO:0000256" key="1">
    <source>
        <dbReference type="ARBA" id="ARBA00005536"/>
    </source>
</evidence>
<dbReference type="PANTHER" id="PTHR22957">
    <property type="entry name" value="TBC1 DOMAIN FAMILY MEMBER GTPASE-ACTIVATING PROTEIN"/>
    <property type="match status" value="1"/>
</dbReference>
<feature type="domain" description="Rab-GAP TBC" evidence="3">
    <location>
        <begin position="208"/>
        <end position="506"/>
    </location>
</feature>
<feature type="compositionally biased region" description="Acidic residues" evidence="2">
    <location>
        <begin position="634"/>
        <end position="661"/>
    </location>
</feature>
<keyword evidence="5" id="KW-1185">Reference proteome</keyword>
<dbReference type="EMBL" id="LVVM01005305">
    <property type="protein sequence ID" value="OJA10946.1"/>
    <property type="molecule type" value="Genomic_DNA"/>
</dbReference>
<dbReference type="Pfam" id="PF03398">
    <property type="entry name" value="Ist1"/>
    <property type="match status" value="1"/>
</dbReference>